<evidence type="ECO:0000259" key="7">
    <source>
        <dbReference type="Pfam" id="PF02656"/>
    </source>
</evidence>
<gene>
    <name evidence="8" type="ORF">Pka01_73430</name>
</gene>
<name>A0A8J3Q0E8_9ACTN</name>
<dbReference type="InterPro" id="IPR003807">
    <property type="entry name" value="DUF202"/>
</dbReference>
<dbReference type="Pfam" id="PF02656">
    <property type="entry name" value="DUF202"/>
    <property type="match status" value="1"/>
</dbReference>
<evidence type="ECO:0000256" key="4">
    <source>
        <dbReference type="ARBA" id="ARBA00022989"/>
    </source>
</evidence>
<dbReference type="GO" id="GO:0005886">
    <property type="term" value="C:plasma membrane"/>
    <property type="evidence" value="ECO:0007669"/>
    <property type="project" value="UniProtKB-SubCell"/>
</dbReference>
<feature type="domain" description="DUF202" evidence="7">
    <location>
        <begin position="14"/>
        <end position="76"/>
    </location>
</feature>
<keyword evidence="4 6" id="KW-1133">Transmembrane helix</keyword>
<dbReference type="PANTHER" id="PTHR34187:SF2">
    <property type="entry name" value="DUF202 DOMAIN-CONTAINING PROTEIN"/>
    <property type="match status" value="1"/>
</dbReference>
<protein>
    <recommendedName>
        <fullName evidence="7">DUF202 domain-containing protein</fullName>
    </recommendedName>
</protein>
<evidence type="ECO:0000256" key="1">
    <source>
        <dbReference type="ARBA" id="ARBA00004651"/>
    </source>
</evidence>
<feature type="transmembrane region" description="Helical" evidence="6">
    <location>
        <begin position="49"/>
        <end position="71"/>
    </location>
</feature>
<evidence type="ECO:0000313" key="8">
    <source>
        <dbReference type="EMBL" id="GIG84216.1"/>
    </source>
</evidence>
<organism evidence="8 9">
    <name type="scientific">Planotetraspora kaengkrachanensis</name>
    <dbReference type="NCBI Taxonomy" id="575193"/>
    <lineage>
        <taxon>Bacteria</taxon>
        <taxon>Bacillati</taxon>
        <taxon>Actinomycetota</taxon>
        <taxon>Actinomycetes</taxon>
        <taxon>Streptosporangiales</taxon>
        <taxon>Streptosporangiaceae</taxon>
        <taxon>Planotetraspora</taxon>
    </lineage>
</organism>
<feature type="transmembrane region" description="Helical" evidence="6">
    <location>
        <begin position="92"/>
        <end position="113"/>
    </location>
</feature>
<dbReference type="InterPro" id="IPR052053">
    <property type="entry name" value="IM_YidH-like"/>
</dbReference>
<dbReference type="RefSeq" id="WP_203887502.1">
    <property type="nucleotide sequence ID" value="NZ_BAABHH010000013.1"/>
</dbReference>
<dbReference type="EMBL" id="BONV01000049">
    <property type="protein sequence ID" value="GIG84216.1"/>
    <property type="molecule type" value="Genomic_DNA"/>
</dbReference>
<evidence type="ECO:0000256" key="6">
    <source>
        <dbReference type="SAM" id="Phobius"/>
    </source>
</evidence>
<dbReference type="AlphaFoldDB" id="A0A8J3Q0E8"/>
<feature type="transmembrane region" description="Helical" evidence="6">
    <location>
        <begin position="23"/>
        <end position="43"/>
    </location>
</feature>
<comment type="caution">
    <text evidence="8">The sequence shown here is derived from an EMBL/GenBank/DDBJ whole genome shotgun (WGS) entry which is preliminary data.</text>
</comment>
<evidence type="ECO:0000313" key="9">
    <source>
        <dbReference type="Proteomes" id="UP000630097"/>
    </source>
</evidence>
<keyword evidence="2" id="KW-1003">Cell membrane</keyword>
<evidence type="ECO:0000256" key="5">
    <source>
        <dbReference type="ARBA" id="ARBA00023136"/>
    </source>
</evidence>
<proteinExistence type="predicted"/>
<keyword evidence="5 6" id="KW-0472">Membrane</keyword>
<dbReference type="PANTHER" id="PTHR34187">
    <property type="entry name" value="FGR18P"/>
    <property type="match status" value="1"/>
</dbReference>
<keyword evidence="3 6" id="KW-0812">Transmembrane</keyword>
<reference evidence="8 9" key="1">
    <citation type="submission" date="2021-01" db="EMBL/GenBank/DDBJ databases">
        <title>Whole genome shotgun sequence of Planotetraspora kaengkrachanensis NBRC 104272.</title>
        <authorList>
            <person name="Komaki H."/>
            <person name="Tamura T."/>
        </authorList>
    </citation>
    <scope>NUCLEOTIDE SEQUENCE [LARGE SCALE GENOMIC DNA]</scope>
    <source>
        <strain evidence="8 9">NBRC 104272</strain>
    </source>
</reference>
<evidence type="ECO:0000256" key="3">
    <source>
        <dbReference type="ARBA" id="ARBA00022692"/>
    </source>
</evidence>
<accession>A0A8J3Q0E8</accession>
<evidence type="ECO:0000256" key="2">
    <source>
        <dbReference type="ARBA" id="ARBA00022475"/>
    </source>
</evidence>
<dbReference type="Proteomes" id="UP000630097">
    <property type="component" value="Unassembled WGS sequence"/>
</dbReference>
<comment type="subcellular location">
    <subcellularLocation>
        <location evidence="1">Cell membrane</location>
        <topology evidence="1">Multi-pass membrane protein</topology>
    </subcellularLocation>
</comment>
<sequence>MNESSISAGDLRVREHLANERTYLAWMRTCLAMMAFGLGAAKFGSHNEVYAFAAGGVLVCAAIAGFGYATIRYRALNQEITRGRVIIGASTHGPVAAAMVLVLAAFIALVLLVR</sequence>
<keyword evidence="9" id="KW-1185">Reference proteome</keyword>